<dbReference type="InterPro" id="IPR007372">
    <property type="entry name" value="Lipid/polyisoprenoid-bd_YceI"/>
</dbReference>
<dbReference type="PANTHER" id="PTHR34406">
    <property type="entry name" value="PROTEIN YCEI"/>
    <property type="match status" value="1"/>
</dbReference>
<dbReference type="Pfam" id="PF04264">
    <property type="entry name" value="YceI"/>
    <property type="match status" value="1"/>
</dbReference>
<dbReference type="SUPFAM" id="SSF101874">
    <property type="entry name" value="YceI-like"/>
    <property type="match status" value="1"/>
</dbReference>
<sequence length="207" mass="22600">MVHNDLVVVISNRKDPHMSTDASYTALTGVYTIDPAHSTIGFSVRHAMITNVRGRFGAFEGLVKLDGYQPTRSEAYLSVQTGSLDTGNLDRDIHLMGPDFFDAATYPLMAFRSLNVADCGDGQFRMTGRLRIKDVELPLHIDLLFGGSARDEQGRHRVGFSGTATVRRSDWGLGWNTPIETGGVLVSDRAKLSLDVSAVRLSRADAS</sequence>
<dbReference type="EMBL" id="CP163431">
    <property type="protein sequence ID" value="XDQ02420.1"/>
    <property type="molecule type" value="Genomic_DNA"/>
</dbReference>
<dbReference type="PANTHER" id="PTHR34406:SF1">
    <property type="entry name" value="PROTEIN YCEI"/>
    <property type="match status" value="1"/>
</dbReference>
<evidence type="ECO:0000313" key="3">
    <source>
        <dbReference type="EMBL" id="XDQ02420.1"/>
    </source>
</evidence>
<dbReference type="AlphaFoldDB" id="A0AB39M9A9"/>
<evidence type="ECO:0000259" key="2">
    <source>
        <dbReference type="SMART" id="SM00867"/>
    </source>
</evidence>
<name>A0AB39M9A9_9ACTN</name>
<feature type="domain" description="Lipid/polyisoprenoid-binding YceI-like" evidence="2">
    <location>
        <begin position="30"/>
        <end position="199"/>
    </location>
</feature>
<gene>
    <name evidence="3" type="ORF">AB5J58_20380</name>
</gene>
<accession>A0AB39M9A9</accession>
<protein>
    <submittedName>
        <fullName evidence="3">YceI family protein</fullName>
    </submittedName>
</protein>
<dbReference type="Gene3D" id="2.40.128.110">
    <property type="entry name" value="Lipid/polyisoprenoid-binding, YceI-like"/>
    <property type="match status" value="1"/>
</dbReference>
<dbReference type="InterPro" id="IPR036761">
    <property type="entry name" value="TTHA0802/YceI-like_sf"/>
</dbReference>
<comment type="similarity">
    <text evidence="1">Belongs to the UPF0312 family.</text>
</comment>
<evidence type="ECO:0000256" key="1">
    <source>
        <dbReference type="ARBA" id="ARBA00008812"/>
    </source>
</evidence>
<dbReference type="SMART" id="SM00867">
    <property type="entry name" value="YceI"/>
    <property type="match status" value="1"/>
</dbReference>
<proteinExistence type="inferred from homology"/>
<reference evidence="3" key="1">
    <citation type="submission" date="2024-07" db="EMBL/GenBank/DDBJ databases">
        <authorList>
            <person name="Yu S.T."/>
        </authorList>
    </citation>
    <scope>NUCLEOTIDE SEQUENCE</scope>
    <source>
        <strain evidence="3">R08</strain>
    </source>
</reference>
<dbReference type="RefSeq" id="WP_369188559.1">
    <property type="nucleotide sequence ID" value="NZ_CP163431.1"/>
</dbReference>
<organism evidence="3">
    <name type="scientific">Streptomyces sp. R08</name>
    <dbReference type="NCBI Taxonomy" id="3238624"/>
    <lineage>
        <taxon>Bacteria</taxon>
        <taxon>Bacillati</taxon>
        <taxon>Actinomycetota</taxon>
        <taxon>Actinomycetes</taxon>
        <taxon>Kitasatosporales</taxon>
        <taxon>Streptomycetaceae</taxon>
        <taxon>Streptomyces</taxon>
    </lineage>
</organism>